<keyword evidence="1" id="KW-0479">Metal-binding</keyword>
<name>A0A8S3XJD7_PARAO</name>
<dbReference type="InterPro" id="IPR013087">
    <property type="entry name" value="Znf_C2H2_type"/>
</dbReference>
<dbReference type="Pfam" id="PF13894">
    <property type="entry name" value="zf-C2H2_4"/>
    <property type="match status" value="1"/>
</dbReference>
<dbReference type="FunFam" id="3.30.160.60:FF:001049">
    <property type="entry name" value="zinc finger protein 319"/>
    <property type="match status" value="1"/>
</dbReference>
<evidence type="ECO:0000256" key="6">
    <source>
        <dbReference type="SAM" id="MobiDB-lite"/>
    </source>
</evidence>
<gene>
    <name evidence="8" type="ORF">PAPOLLO_LOCUS18568</name>
</gene>
<feature type="region of interest" description="Disordered" evidence="6">
    <location>
        <begin position="113"/>
        <end position="137"/>
    </location>
</feature>
<feature type="domain" description="C2H2-type" evidence="7">
    <location>
        <begin position="598"/>
        <end position="625"/>
    </location>
</feature>
<dbReference type="EMBL" id="CAJQZP010001176">
    <property type="protein sequence ID" value="CAG5026257.1"/>
    <property type="molecule type" value="Genomic_DNA"/>
</dbReference>
<dbReference type="Pfam" id="PF00096">
    <property type="entry name" value="zf-C2H2"/>
    <property type="match status" value="3"/>
</dbReference>
<dbReference type="Proteomes" id="UP000691718">
    <property type="component" value="Unassembled WGS sequence"/>
</dbReference>
<keyword evidence="9" id="KW-1185">Reference proteome</keyword>
<dbReference type="AlphaFoldDB" id="A0A8S3XJD7"/>
<proteinExistence type="predicted"/>
<dbReference type="OrthoDB" id="4748970at2759"/>
<feature type="region of interest" description="Disordered" evidence="6">
    <location>
        <begin position="661"/>
        <end position="700"/>
    </location>
</feature>
<feature type="compositionally biased region" description="Basic and acidic residues" evidence="6">
    <location>
        <begin position="680"/>
        <end position="692"/>
    </location>
</feature>
<dbReference type="PANTHER" id="PTHR24408">
    <property type="entry name" value="ZINC FINGER PROTEIN"/>
    <property type="match status" value="1"/>
</dbReference>
<feature type="compositionally biased region" description="Basic and acidic residues" evidence="6">
    <location>
        <begin position="113"/>
        <end position="125"/>
    </location>
</feature>
<accession>A0A8S3XJD7</accession>
<evidence type="ECO:0000256" key="5">
    <source>
        <dbReference type="PROSITE-ProRule" id="PRU00042"/>
    </source>
</evidence>
<dbReference type="Pfam" id="PF12874">
    <property type="entry name" value="zf-met"/>
    <property type="match status" value="1"/>
</dbReference>
<feature type="domain" description="C2H2-type" evidence="7">
    <location>
        <begin position="626"/>
        <end position="654"/>
    </location>
</feature>
<keyword evidence="2" id="KW-0677">Repeat</keyword>
<dbReference type="GO" id="GO:0000981">
    <property type="term" value="F:DNA-binding transcription factor activity, RNA polymerase II-specific"/>
    <property type="evidence" value="ECO:0007669"/>
    <property type="project" value="TreeGrafter"/>
</dbReference>
<evidence type="ECO:0000256" key="3">
    <source>
        <dbReference type="ARBA" id="ARBA00022771"/>
    </source>
</evidence>
<evidence type="ECO:0000259" key="7">
    <source>
        <dbReference type="PROSITE" id="PS50157"/>
    </source>
</evidence>
<dbReference type="GO" id="GO:0043565">
    <property type="term" value="F:sequence-specific DNA binding"/>
    <property type="evidence" value="ECO:0007669"/>
    <property type="project" value="TreeGrafter"/>
</dbReference>
<feature type="domain" description="C2H2-type" evidence="7">
    <location>
        <begin position="440"/>
        <end position="459"/>
    </location>
</feature>
<comment type="caution">
    <text evidence="8">The sequence shown here is derived from an EMBL/GenBank/DDBJ whole genome shotgun (WGS) entry which is preliminary data.</text>
</comment>
<keyword evidence="4" id="KW-0862">Zinc</keyword>
<feature type="domain" description="C2H2-type" evidence="7">
    <location>
        <begin position="540"/>
        <end position="563"/>
    </location>
</feature>
<sequence>MEAKIEVAKDLLCMGCLCVERTLREITNEKLKQYYLECLNEVPLCNMLKSISICWECNALLKKTISFREQVKDSYRILQTYTSENLAECLLTDVSRPPRLKVYVIGSIDVTRSKDSQDEMEHPPREQTNVKNEPKIEAQDKDVQVTKTNIGSMDSPLRQSESSDEELEIRLRRHLSDEHLKITEEFADSLLNDNNKKSLDCKDLKMDNPKELQIVCVKNEVDVEYDKKDIEEDSDPRDCPTSDCSDTELELNLQKFLKTKKARKKVKSNLQDVVKKRKKTVKRKTDKIKKSEEVDPEKKILTVKLSYEEMLLERQKESSKDTFAKAVYKCETCLIGFNNSKSHKSHIANKHSPNLGKYSCPICNTVISSVDSFTEHCKRHFRRYECIICRKRTMDKKAIEQHYFSTHEISLKEYQCNLCGKISNSIDSHRYHRDSHKARVQCPECDKTFSHRAGLMNHRLSSCTRVTKYFPLYYMRQGVSMEDQSQEAFREARLEDKGHYWWWRSILCDVRHRVLFALFVSTPSAKQFEARHERPAQVRFICDHCNKRFADKTKLRDHIEEKHLHKVYHCHICNKATKNRVGLDQHIRYVHKSRPNNKMCHYCGKGFPTKVQLESHIRTHTGERPFICEYCPTTFSQKSNLYKHNRQVHLNIKTKRYPLCKKRKEERKSTEPIYQSTEEPNQKQPEEQKTPHYPENVFNSVPRQRNQYVLGW</sequence>
<evidence type="ECO:0000256" key="1">
    <source>
        <dbReference type="ARBA" id="ARBA00022723"/>
    </source>
</evidence>
<feature type="domain" description="C2H2-type" evidence="7">
    <location>
        <begin position="568"/>
        <end position="596"/>
    </location>
</feature>
<evidence type="ECO:0000256" key="2">
    <source>
        <dbReference type="ARBA" id="ARBA00022737"/>
    </source>
</evidence>
<dbReference type="PANTHER" id="PTHR24408:SF58">
    <property type="entry name" value="TRANSCRIPTION FACTOR (TFIIIA), PUTATIVE (AFU_ORTHOLOGUE AFUA_1G05150)-RELATED"/>
    <property type="match status" value="1"/>
</dbReference>
<protein>
    <submittedName>
        <fullName evidence="8">(apollo) hypothetical protein</fullName>
    </submittedName>
</protein>
<evidence type="ECO:0000313" key="9">
    <source>
        <dbReference type="Proteomes" id="UP000691718"/>
    </source>
</evidence>
<dbReference type="GO" id="GO:0008270">
    <property type="term" value="F:zinc ion binding"/>
    <property type="evidence" value="ECO:0007669"/>
    <property type="project" value="UniProtKB-KW"/>
</dbReference>
<evidence type="ECO:0000256" key="4">
    <source>
        <dbReference type="ARBA" id="ARBA00022833"/>
    </source>
</evidence>
<dbReference type="PROSITE" id="PS00028">
    <property type="entry name" value="ZINC_FINGER_C2H2_1"/>
    <property type="match status" value="5"/>
</dbReference>
<reference evidence="8" key="1">
    <citation type="submission" date="2021-04" db="EMBL/GenBank/DDBJ databases">
        <authorList>
            <person name="Tunstrom K."/>
        </authorList>
    </citation>
    <scope>NUCLEOTIDE SEQUENCE</scope>
</reference>
<evidence type="ECO:0000313" key="8">
    <source>
        <dbReference type="EMBL" id="CAG5026257.1"/>
    </source>
</evidence>
<dbReference type="PROSITE" id="PS50157">
    <property type="entry name" value="ZINC_FINGER_C2H2_2"/>
    <property type="match status" value="5"/>
</dbReference>
<dbReference type="GO" id="GO:0005634">
    <property type="term" value="C:nucleus"/>
    <property type="evidence" value="ECO:0007669"/>
    <property type="project" value="TreeGrafter"/>
</dbReference>
<organism evidence="8 9">
    <name type="scientific">Parnassius apollo</name>
    <name type="common">Apollo butterfly</name>
    <name type="synonym">Papilio apollo</name>
    <dbReference type="NCBI Taxonomy" id="110799"/>
    <lineage>
        <taxon>Eukaryota</taxon>
        <taxon>Metazoa</taxon>
        <taxon>Ecdysozoa</taxon>
        <taxon>Arthropoda</taxon>
        <taxon>Hexapoda</taxon>
        <taxon>Insecta</taxon>
        <taxon>Pterygota</taxon>
        <taxon>Neoptera</taxon>
        <taxon>Endopterygota</taxon>
        <taxon>Lepidoptera</taxon>
        <taxon>Glossata</taxon>
        <taxon>Ditrysia</taxon>
        <taxon>Papilionoidea</taxon>
        <taxon>Papilionidae</taxon>
        <taxon>Parnassiinae</taxon>
        <taxon>Parnassini</taxon>
        <taxon>Parnassius</taxon>
        <taxon>Parnassius</taxon>
    </lineage>
</organism>
<dbReference type="SMART" id="SM00355">
    <property type="entry name" value="ZnF_C2H2"/>
    <property type="match status" value="9"/>
</dbReference>
<keyword evidence="3 5" id="KW-0863">Zinc-finger</keyword>